<feature type="domain" description="AAA+ ATPase" evidence="2">
    <location>
        <begin position="18"/>
        <end position="409"/>
    </location>
</feature>
<gene>
    <name evidence="3" type="ORF">SMSK564_0210</name>
</gene>
<evidence type="ECO:0000259" key="2">
    <source>
        <dbReference type="SMART" id="SM00382"/>
    </source>
</evidence>
<dbReference type="InterPro" id="IPR003593">
    <property type="entry name" value="AAA+_ATPase"/>
</dbReference>
<comment type="caution">
    <text evidence="3">The sequence shown here is derived from an EMBL/GenBank/DDBJ whole genome shotgun (WGS) entry which is preliminary data.</text>
</comment>
<sequence>MRYKKLNPITRLNYTDEIDSVYCIVGKNGSGKTTLVNSLLSRNKQIINDLFEDIDDIFNYSFVKFSSAIELVQLGLLPENSFDISTSAFLDTMNLINLHREDSIKQVEVINSYYNKNEENTKWEDLIELSGKTVSLRLNQIGDGIISYGKTYLKGTGFLKEFEDKITEIPTHGYKNKVLKVLMRKFFAIFATEIVPLFEYFKKDNQNRTNENNRQALISLLENIDFRAIQPRGKFYEDLEKFLKNHNIDQDMEGKITQLTNFFEDISKIVSNIGRELDFTVETDRETLNVILKSLKNEGSDNSISREVFSVLEFEWSGLSSGELALINLFGRLNSIKNEVRKNMVLLLDEVDLGLHPEWQRKWVKNILPIIGKIMKSQNGSVRVVVTTHSPIILSDFMKKDIIYLPIDDSTEKSRTFGQNIYTLFKDSFFLEAPKGAFSEQVIEDLLNIFRSSSNEKTIQESGAYKGFIKKYGLSGVPDDTIREFFDELVDMIGEDIIRNHLKKQIKKARWINESNDSLDYEKEIDELKKQIEELKKKKNKNDKDNQFL</sequence>
<dbReference type="PANTHER" id="PTHR32182">
    <property type="entry name" value="DNA REPLICATION AND REPAIR PROTEIN RECF"/>
    <property type="match status" value="1"/>
</dbReference>
<dbReference type="GO" id="GO:0006302">
    <property type="term" value="P:double-strand break repair"/>
    <property type="evidence" value="ECO:0007669"/>
    <property type="project" value="TreeGrafter"/>
</dbReference>
<feature type="coiled-coil region" evidence="1">
    <location>
        <begin position="518"/>
        <end position="545"/>
    </location>
</feature>
<name>E1LK33_STRMT</name>
<reference evidence="3 4" key="1">
    <citation type="submission" date="2010-09" db="EMBL/GenBank/DDBJ databases">
        <authorList>
            <person name="Daugherty S.C."/>
            <person name="Tallon L.J."/>
            <person name="Jones K.M."/>
            <person name="Liu X."/>
            <person name="Kilian M."/>
            <person name="Tettelin H."/>
        </authorList>
    </citation>
    <scope>NUCLEOTIDE SEQUENCE [LARGE SCALE GENOMIC DNA]</scope>
    <source>
        <strain evidence="3 4">SK564</strain>
    </source>
</reference>
<dbReference type="EMBL" id="AEDU01000006">
    <property type="protein sequence ID" value="EFN99415.1"/>
    <property type="molecule type" value="Genomic_DNA"/>
</dbReference>
<dbReference type="InterPro" id="IPR003959">
    <property type="entry name" value="ATPase_AAA_core"/>
</dbReference>
<evidence type="ECO:0000313" key="3">
    <source>
        <dbReference type="EMBL" id="EFN99415.1"/>
    </source>
</evidence>
<dbReference type="InterPro" id="IPR027417">
    <property type="entry name" value="P-loop_NTPase"/>
</dbReference>
<dbReference type="Proteomes" id="UP000004966">
    <property type="component" value="Unassembled WGS sequence"/>
</dbReference>
<evidence type="ECO:0000313" key="4">
    <source>
        <dbReference type="Proteomes" id="UP000004966"/>
    </source>
</evidence>
<dbReference type="GO" id="GO:0000731">
    <property type="term" value="P:DNA synthesis involved in DNA repair"/>
    <property type="evidence" value="ECO:0007669"/>
    <property type="project" value="TreeGrafter"/>
</dbReference>
<dbReference type="Pfam" id="PF13304">
    <property type="entry name" value="AAA_21"/>
    <property type="match status" value="1"/>
</dbReference>
<organism evidence="3 4">
    <name type="scientific">Streptococcus mitis SK564</name>
    <dbReference type="NCBI Taxonomy" id="585203"/>
    <lineage>
        <taxon>Bacteria</taxon>
        <taxon>Bacillati</taxon>
        <taxon>Bacillota</taxon>
        <taxon>Bacilli</taxon>
        <taxon>Lactobacillales</taxon>
        <taxon>Streptococcaceae</taxon>
        <taxon>Streptococcus</taxon>
        <taxon>Streptococcus mitis group</taxon>
    </lineage>
</organism>
<dbReference type="GO" id="GO:0016887">
    <property type="term" value="F:ATP hydrolysis activity"/>
    <property type="evidence" value="ECO:0007669"/>
    <property type="project" value="InterPro"/>
</dbReference>
<accession>E1LK33</accession>
<proteinExistence type="predicted"/>
<dbReference type="GO" id="GO:0005524">
    <property type="term" value="F:ATP binding"/>
    <property type="evidence" value="ECO:0007669"/>
    <property type="project" value="InterPro"/>
</dbReference>
<dbReference type="PANTHER" id="PTHR32182:SF23">
    <property type="entry name" value="ATP BINDING PROTEIN"/>
    <property type="match status" value="1"/>
</dbReference>
<dbReference type="SMART" id="SM00382">
    <property type="entry name" value="AAA"/>
    <property type="match status" value="1"/>
</dbReference>
<dbReference type="AlphaFoldDB" id="E1LK33"/>
<dbReference type="RefSeq" id="WP_001269568.1">
    <property type="nucleotide sequence ID" value="NZ_AEDU01000006.1"/>
</dbReference>
<dbReference type="eggNOG" id="COG3950">
    <property type="taxonomic scope" value="Bacteria"/>
</dbReference>
<dbReference type="SUPFAM" id="SSF52540">
    <property type="entry name" value="P-loop containing nucleoside triphosphate hydrolases"/>
    <property type="match status" value="1"/>
</dbReference>
<evidence type="ECO:0000256" key="1">
    <source>
        <dbReference type="SAM" id="Coils"/>
    </source>
</evidence>
<keyword evidence="1" id="KW-0175">Coiled coil</keyword>
<dbReference type="Gene3D" id="3.40.50.300">
    <property type="entry name" value="P-loop containing nucleotide triphosphate hydrolases"/>
    <property type="match status" value="1"/>
</dbReference>
<protein>
    <recommendedName>
        <fullName evidence="2">AAA+ ATPase domain-containing protein</fullName>
    </recommendedName>
</protein>